<accession>A0A8D8Z7C3</accession>
<dbReference type="EMBL" id="HBUF01429529">
    <property type="protein sequence ID" value="CAG6741774.1"/>
    <property type="molecule type" value="Transcribed_RNA"/>
</dbReference>
<name>A0A8D8Z7C3_9HEMI</name>
<protein>
    <submittedName>
        <fullName evidence="1">Uncharacterized protein</fullName>
    </submittedName>
</protein>
<evidence type="ECO:0000313" key="1">
    <source>
        <dbReference type="EMBL" id="CAG6741774.1"/>
    </source>
</evidence>
<dbReference type="AlphaFoldDB" id="A0A8D8Z7C3"/>
<sequence>MHNLVCTQGTIDELFFSFKQACLVPCTYVQACLSDKLALSVFHHKQTGLPDRHAYSGHKFYCAPDYERRPLPILNTNFPILNANFPDFEHKLPDFECKLSRFCTCVQNRVPVLYANLRTKLGNSIVNFVHNRETQEIVINFSATQNTLVHKIGDFAYENGSDLRCKSGIPKTPRPLFKDFFPHGI</sequence>
<reference evidence="1" key="1">
    <citation type="submission" date="2021-05" db="EMBL/GenBank/DDBJ databases">
        <authorList>
            <person name="Alioto T."/>
            <person name="Alioto T."/>
            <person name="Gomez Garrido J."/>
        </authorList>
    </citation>
    <scope>NUCLEOTIDE SEQUENCE</scope>
</reference>
<organism evidence="1">
    <name type="scientific">Cacopsylla melanoneura</name>
    <dbReference type="NCBI Taxonomy" id="428564"/>
    <lineage>
        <taxon>Eukaryota</taxon>
        <taxon>Metazoa</taxon>
        <taxon>Ecdysozoa</taxon>
        <taxon>Arthropoda</taxon>
        <taxon>Hexapoda</taxon>
        <taxon>Insecta</taxon>
        <taxon>Pterygota</taxon>
        <taxon>Neoptera</taxon>
        <taxon>Paraneoptera</taxon>
        <taxon>Hemiptera</taxon>
        <taxon>Sternorrhyncha</taxon>
        <taxon>Psylloidea</taxon>
        <taxon>Psyllidae</taxon>
        <taxon>Psyllinae</taxon>
        <taxon>Cacopsylla</taxon>
    </lineage>
</organism>
<proteinExistence type="predicted"/>